<feature type="binding site" evidence="2">
    <location>
        <begin position="173"/>
        <end position="175"/>
    </location>
    <ligand>
        <name>substrate</name>
    </ligand>
</feature>
<comment type="function">
    <text evidence="2">Catalyzes the condensation of isopentenyl diphosphate (IPP) with allylic pyrophosphates generating different type of terpenoids.</text>
</comment>
<feature type="binding site" evidence="2">
    <location>
        <position position="15"/>
    </location>
    <ligand>
        <name>substrate</name>
    </ligand>
</feature>
<keyword evidence="2" id="KW-0460">Magnesium</keyword>
<dbReference type="CDD" id="cd00475">
    <property type="entry name" value="Cis_IPPS"/>
    <property type="match status" value="1"/>
</dbReference>
<accession>A0A918W8S4</accession>
<dbReference type="AlphaFoldDB" id="A0A918W8S4"/>
<proteinExistence type="inferred from homology"/>
<protein>
    <recommendedName>
        <fullName evidence="2">Isoprenyl transferase</fullName>
        <ecNumber evidence="2">2.5.1.-</ecNumber>
    </recommendedName>
</protein>
<feature type="binding site" evidence="2">
    <location>
        <begin position="3"/>
        <end position="6"/>
    </location>
    <ligand>
        <name>substrate</name>
    </ligand>
</feature>
<feature type="binding site" evidence="2">
    <location>
        <position position="7"/>
    </location>
    <ligand>
        <name>substrate</name>
    </ligand>
</feature>
<feature type="binding site" evidence="2">
    <location>
        <begin position="47"/>
        <end position="49"/>
    </location>
    <ligand>
        <name>substrate</name>
    </ligand>
</feature>
<feature type="active site" description="Proton acceptor" evidence="2">
    <location>
        <position position="50"/>
    </location>
</feature>
<reference evidence="3" key="2">
    <citation type="submission" date="2020-09" db="EMBL/GenBank/DDBJ databases">
        <authorList>
            <person name="Sun Q."/>
            <person name="Ohkuma M."/>
        </authorList>
    </citation>
    <scope>NUCLEOTIDE SEQUENCE</scope>
    <source>
        <strain evidence="3">JCM 4518</strain>
    </source>
</reference>
<organism evidence="3 4">
    <name type="scientific">Streptomyces termitum</name>
    <dbReference type="NCBI Taxonomy" id="67368"/>
    <lineage>
        <taxon>Bacteria</taxon>
        <taxon>Bacillati</taxon>
        <taxon>Actinomycetota</taxon>
        <taxon>Actinomycetes</taxon>
        <taxon>Kitasatosporales</taxon>
        <taxon>Streptomycetaceae</taxon>
        <taxon>Streptomyces</taxon>
    </lineage>
</organism>
<reference evidence="3" key="1">
    <citation type="journal article" date="2014" name="Int. J. Syst. Evol. Microbiol.">
        <title>Complete genome sequence of Corynebacterium casei LMG S-19264T (=DSM 44701T), isolated from a smear-ripened cheese.</title>
        <authorList>
            <consortium name="US DOE Joint Genome Institute (JGI-PGF)"/>
            <person name="Walter F."/>
            <person name="Albersmeier A."/>
            <person name="Kalinowski J."/>
            <person name="Ruckert C."/>
        </authorList>
    </citation>
    <scope>NUCLEOTIDE SEQUENCE</scope>
    <source>
        <strain evidence="3">JCM 4518</strain>
    </source>
</reference>
<comment type="subunit">
    <text evidence="2">Homodimer.</text>
</comment>
<evidence type="ECO:0000256" key="1">
    <source>
        <dbReference type="ARBA" id="ARBA00022679"/>
    </source>
</evidence>
<dbReference type="GO" id="GO:0030145">
    <property type="term" value="F:manganese ion binding"/>
    <property type="evidence" value="ECO:0007669"/>
    <property type="project" value="TreeGrafter"/>
</dbReference>
<feature type="binding site" evidence="2">
    <location>
        <position position="2"/>
    </location>
    <ligand>
        <name>Mg(2+)</name>
        <dbReference type="ChEBI" id="CHEBI:18420"/>
    </ligand>
</feature>
<feature type="binding site" evidence="2">
    <location>
        <position position="19"/>
    </location>
    <ligand>
        <name>substrate</name>
    </ligand>
</feature>
<keyword evidence="4" id="KW-1185">Reference proteome</keyword>
<feature type="active site" evidence="2">
    <location>
        <position position="2"/>
    </location>
</feature>
<keyword evidence="2" id="KW-0479">Metal-binding</keyword>
<dbReference type="PANTHER" id="PTHR10291">
    <property type="entry name" value="DEHYDRODOLICHYL DIPHOSPHATE SYNTHASE FAMILY MEMBER"/>
    <property type="match status" value="1"/>
</dbReference>
<dbReference type="EMBL" id="BMUL01000006">
    <property type="protein sequence ID" value="GHA82162.1"/>
    <property type="molecule type" value="Genomic_DNA"/>
</dbReference>
<comment type="cofactor">
    <cofactor evidence="2">
        <name>Mg(2+)</name>
        <dbReference type="ChEBI" id="CHEBI:18420"/>
    </cofactor>
    <text evidence="2">Binds 2 magnesium ions per subunit.</text>
</comment>
<evidence type="ECO:0000313" key="4">
    <source>
        <dbReference type="Proteomes" id="UP000644020"/>
    </source>
</evidence>
<feature type="binding site" evidence="2">
    <location>
        <position position="167"/>
    </location>
    <ligand>
        <name>substrate</name>
    </ligand>
</feature>
<dbReference type="Pfam" id="PF01255">
    <property type="entry name" value="Prenyltransf"/>
    <property type="match status" value="1"/>
</dbReference>
<comment type="similarity">
    <text evidence="2">Belongs to the UPP synthase family.</text>
</comment>
<dbReference type="GO" id="GO:0005829">
    <property type="term" value="C:cytosol"/>
    <property type="evidence" value="ECO:0007669"/>
    <property type="project" value="TreeGrafter"/>
</dbReference>
<name>A0A918W8S4_9ACTN</name>
<dbReference type="Proteomes" id="UP000644020">
    <property type="component" value="Unassembled WGS sequence"/>
</dbReference>
<dbReference type="SUPFAM" id="SSF64005">
    <property type="entry name" value="Undecaprenyl diphosphate synthase"/>
    <property type="match status" value="1"/>
</dbReference>
<dbReference type="InterPro" id="IPR001441">
    <property type="entry name" value="UPP_synth-like"/>
</dbReference>
<dbReference type="GO" id="GO:0000287">
    <property type="term" value="F:magnesium ion binding"/>
    <property type="evidence" value="ECO:0007669"/>
    <property type="project" value="UniProtKB-UniRule"/>
</dbReference>
<evidence type="ECO:0000256" key="2">
    <source>
        <dbReference type="HAMAP-Rule" id="MF_01139"/>
    </source>
</evidence>
<dbReference type="GO" id="GO:0008834">
    <property type="term" value="F:ditrans,polycis-undecaprenyl-diphosphate synthase [(2E,6E)-farnesyl-diphosphate specific] activity"/>
    <property type="evidence" value="ECO:0007669"/>
    <property type="project" value="TreeGrafter"/>
</dbReference>
<dbReference type="HAMAP" id="MF_01139">
    <property type="entry name" value="ISPT"/>
    <property type="match status" value="1"/>
</dbReference>
<evidence type="ECO:0000313" key="3">
    <source>
        <dbReference type="EMBL" id="GHA82162.1"/>
    </source>
</evidence>
<dbReference type="GO" id="GO:0033850">
    <property type="term" value="F:Z-farnesyl diphosphate synthase activity"/>
    <property type="evidence" value="ECO:0007669"/>
    <property type="project" value="TreeGrafter"/>
</dbReference>
<dbReference type="Gene3D" id="3.40.1180.10">
    <property type="entry name" value="Decaprenyl diphosphate synthase-like"/>
    <property type="match status" value="1"/>
</dbReference>
<dbReference type="GO" id="GO:0005886">
    <property type="term" value="C:plasma membrane"/>
    <property type="evidence" value="ECO:0007669"/>
    <property type="project" value="TreeGrafter"/>
</dbReference>
<dbReference type="EC" id="2.5.1.-" evidence="2"/>
<dbReference type="PANTHER" id="PTHR10291:SF0">
    <property type="entry name" value="DEHYDRODOLICHYL DIPHOSPHATE SYNTHASE 2"/>
    <property type="match status" value="1"/>
</dbReference>
<comment type="caution">
    <text evidence="3">The sequence shown here is derived from an EMBL/GenBank/DDBJ whole genome shotgun (WGS) entry which is preliminary data.</text>
</comment>
<sequence length="233" mass="26261">MDGNGRWAEQRGCERVDGHAAGEDAFVESVRAAVDGGVTWLTSFAFSTENWRRPRSEVDFLMRLNRRVLRDNVHDWNEMGVRVRYLGVADARIPEDVREEIAAAEELTRDNGTLTLTVALDHGGRRDLARAARSIVAHGVPADQVTEETLAGHMQFPDMPDIDLLVRTSAEHRLSNFMLWQAAYAELVFLDVLWPDFRAEHFSQAVELYHRRRRRFGDVPRPAEPAAAVSAGA</sequence>
<dbReference type="GO" id="GO:0016094">
    <property type="term" value="P:polyprenol biosynthetic process"/>
    <property type="evidence" value="ECO:0007669"/>
    <property type="project" value="TreeGrafter"/>
</dbReference>
<dbReference type="InterPro" id="IPR036424">
    <property type="entry name" value="UPP_synth-like_sf"/>
</dbReference>
<gene>
    <name evidence="3" type="ORF">GCM10010305_27410</name>
</gene>
<keyword evidence="1 2" id="KW-0808">Transferase</keyword>
<feature type="binding site" evidence="2">
    <location>
        <position position="51"/>
    </location>
    <ligand>
        <name>substrate</name>
    </ligand>
</feature>
<feature type="binding site" evidence="2">
    <location>
        <position position="53"/>
    </location>
    <ligand>
        <name>substrate</name>
    </ligand>
</feature>
<dbReference type="NCBIfam" id="TIGR00055">
    <property type="entry name" value="uppS"/>
    <property type="match status" value="1"/>
</dbReference>
<feature type="binding site" evidence="2">
    <location>
        <position position="186"/>
    </location>
    <ligand>
        <name>Mg(2+)</name>
        <dbReference type="ChEBI" id="CHEBI:18420"/>
    </ligand>
</feature>